<dbReference type="WBParaSite" id="EVEC_0000499201-mRNA-1">
    <property type="protein sequence ID" value="EVEC_0000499201-mRNA-1"/>
    <property type="gene ID" value="EVEC_0000499201"/>
</dbReference>
<dbReference type="InterPro" id="IPR013098">
    <property type="entry name" value="Ig_I-set"/>
</dbReference>
<keyword evidence="3" id="KW-0393">Immunoglobulin domain</keyword>
<evidence type="ECO:0000256" key="1">
    <source>
        <dbReference type="ARBA" id="ARBA00022737"/>
    </source>
</evidence>
<dbReference type="Proteomes" id="UP000274131">
    <property type="component" value="Unassembled WGS sequence"/>
</dbReference>
<dbReference type="CDD" id="cd00096">
    <property type="entry name" value="Ig"/>
    <property type="match status" value="1"/>
</dbReference>
<dbReference type="EMBL" id="UXUI01007926">
    <property type="protein sequence ID" value="VDD89925.1"/>
    <property type="molecule type" value="Genomic_DNA"/>
</dbReference>
<dbReference type="PROSITE" id="PS50835">
    <property type="entry name" value="IG_LIKE"/>
    <property type="match status" value="1"/>
</dbReference>
<gene>
    <name evidence="5" type="ORF">EVEC_LOCUS4676</name>
</gene>
<sequence length="442" mass="51019">MMAVTIISEKELQRHMRLIASDYKMKYEVKSQLSRQQNWLIFDHGSKGALCAQDASPFSHIRIGVLNVLEKHVETASVMLHAHFATFRAYSQHTAAFPYVWHYHLLQHEWYTRAMLEMHIIWYLKSELDNANIGFTIKCNAKFLIIKPFENTISKYQTKFSSPIFKACSLEMAKRNFISALDRFDESTPFKQIDDALLRLKSRSREEKSHRLTSSCPLLQKPIACYKNLLPLENGTKYRNTEFVVSMSAKLVEAKSGDLINIICTVSSEHEDFAVKWFHNDEELPNKGRFRTFRVGFSQCLEIFDCNTSDQGRITCTAINDFVRASDTVLLKIHENDVAGEEPRFTGRLKAQEIQGKLVLQCTVTGYPTPYITFYRKGTCIHPDHRNFIKRSNSKWTLKRKNCNVDDEGPYTVVAQNRIGQAYSQCQVILPQKDPKSYIADV</sequence>
<dbReference type="FunFam" id="2.60.40.10:FF:000032">
    <property type="entry name" value="palladin isoform X1"/>
    <property type="match status" value="1"/>
</dbReference>
<dbReference type="OrthoDB" id="10012075at2759"/>
<dbReference type="PANTHER" id="PTHR47633">
    <property type="entry name" value="IMMUNOGLOBULIN"/>
    <property type="match status" value="1"/>
</dbReference>
<protein>
    <submittedName>
        <fullName evidence="7">Ig-like domain-containing protein</fullName>
    </submittedName>
</protein>
<feature type="domain" description="Ig-like" evidence="4">
    <location>
        <begin position="241"/>
        <end position="332"/>
    </location>
</feature>
<evidence type="ECO:0000259" key="4">
    <source>
        <dbReference type="PROSITE" id="PS50835"/>
    </source>
</evidence>
<dbReference type="AlphaFoldDB" id="A0A0N4V4E3"/>
<reference evidence="7" key="1">
    <citation type="submission" date="2017-02" db="UniProtKB">
        <authorList>
            <consortium name="WormBaseParasite"/>
        </authorList>
    </citation>
    <scope>IDENTIFICATION</scope>
</reference>
<dbReference type="SMART" id="SM00409">
    <property type="entry name" value="IG"/>
    <property type="match status" value="2"/>
</dbReference>
<evidence type="ECO:0000256" key="2">
    <source>
        <dbReference type="ARBA" id="ARBA00023157"/>
    </source>
</evidence>
<accession>A0A0N4V4E3</accession>
<dbReference type="Gene3D" id="2.60.40.10">
    <property type="entry name" value="Immunoglobulins"/>
    <property type="match status" value="2"/>
</dbReference>
<organism evidence="7">
    <name type="scientific">Enterobius vermicularis</name>
    <name type="common">Human pinworm</name>
    <dbReference type="NCBI Taxonomy" id="51028"/>
    <lineage>
        <taxon>Eukaryota</taxon>
        <taxon>Metazoa</taxon>
        <taxon>Ecdysozoa</taxon>
        <taxon>Nematoda</taxon>
        <taxon>Chromadorea</taxon>
        <taxon>Rhabditida</taxon>
        <taxon>Spirurina</taxon>
        <taxon>Oxyuridomorpha</taxon>
        <taxon>Oxyuroidea</taxon>
        <taxon>Oxyuridae</taxon>
        <taxon>Enterobius</taxon>
    </lineage>
</organism>
<evidence type="ECO:0000313" key="5">
    <source>
        <dbReference type="EMBL" id="VDD89925.1"/>
    </source>
</evidence>
<dbReference type="Pfam" id="PF07679">
    <property type="entry name" value="I-set"/>
    <property type="match status" value="2"/>
</dbReference>
<dbReference type="InterPro" id="IPR013783">
    <property type="entry name" value="Ig-like_fold"/>
</dbReference>
<proteinExistence type="predicted"/>
<dbReference type="InterPro" id="IPR036179">
    <property type="entry name" value="Ig-like_dom_sf"/>
</dbReference>
<evidence type="ECO:0000313" key="6">
    <source>
        <dbReference type="Proteomes" id="UP000274131"/>
    </source>
</evidence>
<dbReference type="STRING" id="51028.A0A0N4V4E3"/>
<evidence type="ECO:0000256" key="3">
    <source>
        <dbReference type="ARBA" id="ARBA00023319"/>
    </source>
</evidence>
<dbReference type="InterPro" id="IPR003599">
    <property type="entry name" value="Ig_sub"/>
</dbReference>
<name>A0A0N4V4E3_ENTVE</name>
<dbReference type="PANTHER" id="PTHR47633:SF4">
    <property type="entry name" value="MYOPALLADIN ISOFORM X1"/>
    <property type="match status" value="1"/>
</dbReference>
<dbReference type="SMART" id="SM00408">
    <property type="entry name" value="IGc2"/>
    <property type="match status" value="2"/>
</dbReference>
<dbReference type="SUPFAM" id="SSF48726">
    <property type="entry name" value="Immunoglobulin"/>
    <property type="match status" value="2"/>
</dbReference>
<keyword evidence="6" id="KW-1185">Reference proteome</keyword>
<keyword evidence="1" id="KW-0677">Repeat</keyword>
<dbReference type="InterPro" id="IPR003598">
    <property type="entry name" value="Ig_sub2"/>
</dbReference>
<reference evidence="5 6" key="2">
    <citation type="submission" date="2018-10" db="EMBL/GenBank/DDBJ databases">
        <authorList>
            <consortium name="Pathogen Informatics"/>
        </authorList>
    </citation>
    <scope>NUCLEOTIDE SEQUENCE [LARGE SCALE GENOMIC DNA]</scope>
</reference>
<evidence type="ECO:0000313" key="7">
    <source>
        <dbReference type="WBParaSite" id="EVEC_0000499201-mRNA-1"/>
    </source>
</evidence>
<keyword evidence="2" id="KW-1015">Disulfide bond</keyword>
<dbReference type="InterPro" id="IPR007110">
    <property type="entry name" value="Ig-like_dom"/>
</dbReference>